<accession>M4ZTY9</accession>
<dbReference type="GeneID" id="301817610"/>
<dbReference type="AlphaFoldDB" id="M4ZTY9"/>
<sequence>MTSVFQGRKRMALVLALVGLVVSACVMSAVLARSTPVPAGVLGAEWECGQLFWVTSCTRIEPVTPASRHHQEPHGEAAGLRPA</sequence>
<name>M4ZTY9_9BRAD</name>
<gene>
    <name evidence="1" type="ORF">S58_37890</name>
</gene>
<dbReference type="KEGG" id="aol:S58_37890"/>
<dbReference type="OrthoDB" id="8246671at2"/>
<dbReference type="EMBL" id="AP012603">
    <property type="protein sequence ID" value="BAM89780.1"/>
    <property type="molecule type" value="Genomic_DNA"/>
</dbReference>
<dbReference type="Proteomes" id="UP000011841">
    <property type="component" value="Chromosome"/>
</dbReference>
<dbReference type="PATRIC" id="fig|1245469.3.peg.3868"/>
<dbReference type="eggNOG" id="ENOG50317SK">
    <property type="taxonomic scope" value="Bacteria"/>
</dbReference>
<keyword evidence="2" id="KW-1185">Reference proteome</keyword>
<proteinExistence type="predicted"/>
<evidence type="ECO:0000313" key="2">
    <source>
        <dbReference type="Proteomes" id="UP000011841"/>
    </source>
</evidence>
<evidence type="ECO:0000313" key="1">
    <source>
        <dbReference type="EMBL" id="BAM89780.1"/>
    </source>
</evidence>
<organism evidence="1 2">
    <name type="scientific">Bradyrhizobium oligotrophicum S58</name>
    <dbReference type="NCBI Taxonomy" id="1245469"/>
    <lineage>
        <taxon>Bacteria</taxon>
        <taxon>Pseudomonadati</taxon>
        <taxon>Pseudomonadota</taxon>
        <taxon>Alphaproteobacteria</taxon>
        <taxon>Hyphomicrobiales</taxon>
        <taxon>Nitrobacteraceae</taxon>
        <taxon>Bradyrhizobium</taxon>
    </lineage>
</organism>
<dbReference type="HOGENOM" id="CLU_2535979_0_0_5"/>
<reference evidence="1 2" key="1">
    <citation type="journal article" date="2013" name="Appl. Environ. Microbiol.">
        <title>Genome analysis suggests that the soil oligotrophic bacterium Agromonas oligotrophica (Bradyrhizobium oligotrophicum) is a nitrogen-fixing symbiont of Aeschynomene indica.</title>
        <authorList>
            <person name="Okubo T."/>
            <person name="Fukushima S."/>
            <person name="Itakura M."/>
            <person name="Oshima K."/>
            <person name="Longtonglang A."/>
            <person name="Teaumroong N."/>
            <person name="Mitsui H."/>
            <person name="Hattori M."/>
            <person name="Hattori R."/>
            <person name="Hattori T."/>
            <person name="Minamisawa K."/>
        </authorList>
    </citation>
    <scope>NUCLEOTIDE SEQUENCE [LARGE SCALE GENOMIC DNA]</scope>
    <source>
        <strain evidence="1 2">S58</strain>
    </source>
</reference>
<protein>
    <submittedName>
        <fullName evidence="1">Uncharacterized protein</fullName>
    </submittedName>
</protein>
<dbReference type="RefSeq" id="WP_015666890.1">
    <property type="nucleotide sequence ID" value="NC_020453.1"/>
</dbReference>